<name>A0ACB8A2K5_9AGAM</name>
<keyword evidence="2" id="KW-1185">Reference proteome</keyword>
<dbReference type="Proteomes" id="UP000790377">
    <property type="component" value="Unassembled WGS sequence"/>
</dbReference>
<comment type="caution">
    <text evidence="1">The sequence shown here is derived from an EMBL/GenBank/DDBJ whole genome shotgun (WGS) entry which is preliminary data.</text>
</comment>
<sequence length="391" mass="42539">MTPTNSAMTGAAKARKYVLSIDGSGFRGFACLVTLHHLMRELTADPDVDPVPLPCEVFDLICGTSTGGLIAVLLGRFGLDCMKAMSIYKELGTSLFGAVGGKGWDSIVEAGGLSPNAFEEKLASIVKKYTGEEDTPMRVRKASPDKVVHKSTETFVTAVHSAAGAAGSEPYRLRSYTTPPDGVDSLPDHDWTIFQVVRAATALPTYLKPFSVGSQPFQDAATSGAANPVREALSEVTLRWSNKVEPVIVSLGTGLVSLFPVNSSREEEPSERHRPIFNKLLKVLKLKTQKTKTWSDEFAKQLVRVAQDTELVHQDAMKLFIQRRLPDNYFRFNPTAGLGDIDISDVTQIPKILALTNVWLVSPEGSGQTLRACEALKVNAIAPFLTIQMRC</sequence>
<accession>A0ACB8A2K5</accession>
<evidence type="ECO:0000313" key="2">
    <source>
        <dbReference type="Proteomes" id="UP000790377"/>
    </source>
</evidence>
<keyword evidence="1" id="KW-0808">Transferase</keyword>
<dbReference type="EMBL" id="MU267873">
    <property type="protein sequence ID" value="KAH7907765.1"/>
    <property type="molecule type" value="Genomic_DNA"/>
</dbReference>
<evidence type="ECO:0000313" key="1">
    <source>
        <dbReference type="EMBL" id="KAH7907765.1"/>
    </source>
</evidence>
<organism evidence="1 2">
    <name type="scientific">Hygrophoropsis aurantiaca</name>
    <dbReference type="NCBI Taxonomy" id="72124"/>
    <lineage>
        <taxon>Eukaryota</taxon>
        <taxon>Fungi</taxon>
        <taxon>Dikarya</taxon>
        <taxon>Basidiomycota</taxon>
        <taxon>Agaricomycotina</taxon>
        <taxon>Agaricomycetes</taxon>
        <taxon>Agaricomycetidae</taxon>
        <taxon>Boletales</taxon>
        <taxon>Coniophorineae</taxon>
        <taxon>Hygrophoropsidaceae</taxon>
        <taxon>Hygrophoropsis</taxon>
    </lineage>
</organism>
<gene>
    <name evidence="1" type="ORF">BJ138DRAFT_441807</name>
</gene>
<reference evidence="1" key="1">
    <citation type="journal article" date="2021" name="New Phytol.">
        <title>Evolutionary innovations through gain and loss of genes in the ectomycorrhizal Boletales.</title>
        <authorList>
            <person name="Wu G."/>
            <person name="Miyauchi S."/>
            <person name="Morin E."/>
            <person name="Kuo A."/>
            <person name="Drula E."/>
            <person name="Varga T."/>
            <person name="Kohler A."/>
            <person name="Feng B."/>
            <person name="Cao Y."/>
            <person name="Lipzen A."/>
            <person name="Daum C."/>
            <person name="Hundley H."/>
            <person name="Pangilinan J."/>
            <person name="Johnson J."/>
            <person name="Barry K."/>
            <person name="LaButti K."/>
            <person name="Ng V."/>
            <person name="Ahrendt S."/>
            <person name="Min B."/>
            <person name="Choi I.G."/>
            <person name="Park H."/>
            <person name="Plett J.M."/>
            <person name="Magnuson J."/>
            <person name="Spatafora J.W."/>
            <person name="Nagy L.G."/>
            <person name="Henrissat B."/>
            <person name="Grigoriev I.V."/>
            <person name="Yang Z.L."/>
            <person name="Xu J."/>
            <person name="Martin F.M."/>
        </authorList>
    </citation>
    <scope>NUCLEOTIDE SEQUENCE</scope>
    <source>
        <strain evidence="1">ATCC 28755</strain>
    </source>
</reference>
<keyword evidence="1" id="KW-0378">Hydrolase</keyword>
<protein>
    <submittedName>
        <fullName evidence="1">Acyl transferase/acyl hydrolase/lysophospholipase</fullName>
    </submittedName>
</protein>
<proteinExistence type="predicted"/>